<protein>
    <submittedName>
        <fullName evidence="1">Uncharacterized protein</fullName>
    </submittedName>
</protein>
<sequence>FNNPVTLTTIIIHKFHQHLHQKQHVLDLNRLIPL</sequence>
<dbReference type="Gramene" id="Solyc10g017650.2.1">
    <property type="protein sequence ID" value="Solyc10g017650.2.1.1"/>
    <property type="gene ID" value="Solyc10g017650.2"/>
</dbReference>
<organism evidence="1">
    <name type="scientific">Solanum lycopersicum</name>
    <name type="common">Tomato</name>
    <name type="synonym">Lycopersicon esculentum</name>
    <dbReference type="NCBI Taxonomy" id="4081"/>
    <lineage>
        <taxon>Eukaryota</taxon>
        <taxon>Viridiplantae</taxon>
        <taxon>Streptophyta</taxon>
        <taxon>Embryophyta</taxon>
        <taxon>Tracheophyta</taxon>
        <taxon>Spermatophyta</taxon>
        <taxon>Magnoliopsida</taxon>
        <taxon>eudicotyledons</taxon>
        <taxon>Gunneridae</taxon>
        <taxon>Pentapetalae</taxon>
        <taxon>asterids</taxon>
        <taxon>lamiids</taxon>
        <taxon>Solanales</taxon>
        <taxon>Solanaceae</taxon>
        <taxon>Solanoideae</taxon>
        <taxon>Solaneae</taxon>
        <taxon>Solanum</taxon>
        <taxon>Solanum subgen. Lycopersicon</taxon>
    </lineage>
</organism>
<reference evidence="1" key="1">
    <citation type="journal article" date="2012" name="Nature">
        <title>The tomato genome sequence provides insights into fleshy fruit evolution.</title>
        <authorList>
            <consortium name="Tomato Genome Consortium"/>
        </authorList>
    </citation>
    <scope>NUCLEOTIDE SEQUENCE [LARGE SCALE GENOMIC DNA]</scope>
    <source>
        <strain evidence="1">cv. Heinz 1706</strain>
    </source>
</reference>
<dbReference type="AlphaFoldDB" id="A0A3Q7J817"/>
<evidence type="ECO:0000313" key="2">
    <source>
        <dbReference type="Proteomes" id="UP000004994"/>
    </source>
</evidence>
<reference evidence="1" key="2">
    <citation type="submission" date="2019-01" db="UniProtKB">
        <authorList>
            <consortium name="EnsemblPlants"/>
        </authorList>
    </citation>
    <scope>IDENTIFICATION</scope>
    <source>
        <strain evidence="1">cv. Heinz 1706</strain>
    </source>
</reference>
<name>A0A3Q7J817_SOLLC</name>
<keyword evidence="2" id="KW-1185">Reference proteome</keyword>
<dbReference type="EnsemblPlants" id="Solyc10g017650.2.1">
    <property type="protein sequence ID" value="Solyc10g017650.2.1.1"/>
    <property type="gene ID" value="Solyc10g017650.2"/>
</dbReference>
<evidence type="ECO:0000313" key="1">
    <source>
        <dbReference type="EnsemblPlants" id="Solyc10g017650.2.1.1"/>
    </source>
</evidence>
<dbReference type="Proteomes" id="UP000004994">
    <property type="component" value="Chromosome 10"/>
</dbReference>
<proteinExistence type="predicted"/>
<accession>A0A3Q7J817</accession>
<dbReference type="InParanoid" id="A0A3Q7J817"/>